<evidence type="ECO:0000313" key="3">
    <source>
        <dbReference type="Proteomes" id="UP000684084"/>
    </source>
</evidence>
<feature type="transmembrane region" description="Helical" evidence="1">
    <location>
        <begin position="143"/>
        <end position="162"/>
    </location>
</feature>
<reference evidence="2" key="1">
    <citation type="submission" date="2020-05" db="EMBL/GenBank/DDBJ databases">
        <authorList>
            <person name="Rincon C."/>
            <person name="Sanders R I."/>
            <person name="Robbins C."/>
            <person name="Chaturvedi A."/>
        </authorList>
    </citation>
    <scope>NUCLEOTIDE SEQUENCE</scope>
    <source>
        <strain evidence="2">CHB12</strain>
    </source>
</reference>
<proteinExistence type="predicted"/>
<feature type="transmembrane region" description="Helical" evidence="1">
    <location>
        <begin position="6"/>
        <end position="25"/>
    </location>
</feature>
<keyword evidence="1" id="KW-0812">Transmembrane</keyword>
<evidence type="ECO:0000256" key="1">
    <source>
        <dbReference type="SAM" id="Phobius"/>
    </source>
</evidence>
<organism evidence="2 3">
    <name type="scientific">Rhizophagus irregularis</name>
    <dbReference type="NCBI Taxonomy" id="588596"/>
    <lineage>
        <taxon>Eukaryota</taxon>
        <taxon>Fungi</taxon>
        <taxon>Fungi incertae sedis</taxon>
        <taxon>Mucoromycota</taxon>
        <taxon>Glomeromycotina</taxon>
        <taxon>Glomeromycetes</taxon>
        <taxon>Glomerales</taxon>
        <taxon>Glomeraceae</taxon>
        <taxon>Rhizophagus</taxon>
    </lineage>
</organism>
<keyword evidence="1" id="KW-1133">Transmembrane helix</keyword>
<evidence type="ECO:0000313" key="2">
    <source>
        <dbReference type="EMBL" id="CAB5389560.1"/>
    </source>
</evidence>
<feature type="transmembrane region" description="Helical" evidence="1">
    <location>
        <begin position="80"/>
        <end position="99"/>
    </location>
</feature>
<comment type="caution">
    <text evidence="2">The sequence shown here is derived from an EMBL/GenBank/DDBJ whole genome shotgun (WGS) entry which is preliminary data.</text>
</comment>
<sequence>MKTYFFSIVTHLLRVFLSFLAFQTLRKPHSHTLMRYVGSVGWECGSVECGSVGWEWVWVWVWECGLGVWVFSLLDLLLGPFSFRLSLGLPSLCLGLLFIRSSFRPFFFSSLFRYVGSVGWECGSVGVWVGSAGGCGSVGVWSVGVWVGSAGLPSLCLGLLFIRSSFRPFFFSSLFRFIFSPSRSSLSFFTSSFHTNSVLPGTLYHRSTR</sequence>
<dbReference type="EMBL" id="CAGKOT010000065">
    <property type="protein sequence ID" value="CAB5389560.1"/>
    <property type="molecule type" value="Genomic_DNA"/>
</dbReference>
<dbReference type="AlphaFoldDB" id="A0A915ZV94"/>
<protein>
    <submittedName>
        <fullName evidence="2">Uncharacterized protein</fullName>
    </submittedName>
</protein>
<feature type="transmembrane region" description="Helical" evidence="1">
    <location>
        <begin position="56"/>
        <end position="74"/>
    </location>
</feature>
<dbReference type="Proteomes" id="UP000684084">
    <property type="component" value="Unassembled WGS sequence"/>
</dbReference>
<name>A0A915ZV94_9GLOM</name>
<gene>
    <name evidence="2" type="ORF">CHRIB12_LOCUS21123</name>
</gene>
<keyword evidence="1" id="KW-0472">Membrane</keyword>
<accession>A0A915ZV94</accession>